<protein>
    <submittedName>
        <fullName evidence="5">ABC transporter ATP-binding protein</fullName>
    </submittedName>
</protein>
<dbReference type="PANTHER" id="PTHR42939">
    <property type="entry name" value="ABC TRANSPORTER ATP-BINDING PROTEIN ALBC-RELATED"/>
    <property type="match status" value="1"/>
</dbReference>
<dbReference type="EMBL" id="VTEH01000018">
    <property type="protein sequence ID" value="TYR73474.1"/>
    <property type="molecule type" value="Genomic_DNA"/>
</dbReference>
<dbReference type="InterPro" id="IPR017871">
    <property type="entry name" value="ABC_transporter-like_CS"/>
</dbReference>
<dbReference type="Proteomes" id="UP000323317">
    <property type="component" value="Unassembled WGS sequence"/>
</dbReference>
<dbReference type="PROSITE" id="PS00211">
    <property type="entry name" value="ABC_TRANSPORTER_1"/>
    <property type="match status" value="1"/>
</dbReference>
<dbReference type="GO" id="GO:0005524">
    <property type="term" value="F:ATP binding"/>
    <property type="evidence" value="ECO:0007669"/>
    <property type="project" value="UniProtKB-KW"/>
</dbReference>
<organism evidence="5 6">
    <name type="scientific">Rossellomorea vietnamensis</name>
    <dbReference type="NCBI Taxonomy" id="218284"/>
    <lineage>
        <taxon>Bacteria</taxon>
        <taxon>Bacillati</taxon>
        <taxon>Bacillota</taxon>
        <taxon>Bacilli</taxon>
        <taxon>Bacillales</taxon>
        <taxon>Bacillaceae</taxon>
        <taxon>Rossellomorea</taxon>
    </lineage>
</organism>
<proteinExistence type="predicted"/>
<sequence>MMLEVKDLVKVYGKHVHALKGITMNIKPNEIFGLIGPNGSGKTTTIGIITNLITPTEGTVKIKGQTKASDSAKKAFGYVPDELLLPETLSGVEYLEFVMKMYEVDSIKRRDELLSLFDLNDASNRMIKGYSHGMKKKLQIIASLMHHPELLILDEPFRGLDPEALLIVKKIIKHIKLQGVSVLLSTHDLHLAKELCDRVGIISKGEMVEMGCTEKLLKSYNTDNLEDVFLQASQLLQRSFEHEKIINDL</sequence>
<keyword evidence="3 5" id="KW-0067">ATP-binding</keyword>
<dbReference type="InterPro" id="IPR003593">
    <property type="entry name" value="AAA+_ATPase"/>
</dbReference>
<gene>
    <name evidence="5" type="ORF">FZC79_18710</name>
</gene>
<dbReference type="SUPFAM" id="SSF52540">
    <property type="entry name" value="P-loop containing nucleoside triphosphate hydrolases"/>
    <property type="match status" value="1"/>
</dbReference>
<dbReference type="PANTHER" id="PTHR42939:SF1">
    <property type="entry name" value="ABC TRANSPORTER ATP-BINDING PROTEIN ALBC-RELATED"/>
    <property type="match status" value="1"/>
</dbReference>
<dbReference type="InterPro" id="IPR027417">
    <property type="entry name" value="P-loop_NTPase"/>
</dbReference>
<comment type="caution">
    <text evidence="5">The sequence shown here is derived from an EMBL/GenBank/DDBJ whole genome shotgun (WGS) entry which is preliminary data.</text>
</comment>
<dbReference type="PROSITE" id="PS50893">
    <property type="entry name" value="ABC_TRANSPORTER_2"/>
    <property type="match status" value="1"/>
</dbReference>
<dbReference type="InterPro" id="IPR051782">
    <property type="entry name" value="ABC_Transporter_VariousFunc"/>
</dbReference>
<evidence type="ECO:0000256" key="2">
    <source>
        <dbReference type="ARBA" id="ARBA00022741"/>
    </source>
</evidence>
<evidence type="ECO:0000256" key="1">
    <source>
        <dbReference type="ARBA" id="ARBA00022448"/>
    </source>
</evidence>
<dbReference type="InterPro" id="IPR003439">
    <property type="entry name" value="ABC_transporter-like_ATP-bd"/>
</dbReference>
<feature type="domain" description="ABC transporter" evidence="4">
    <location>
        <begin position="3"/>
        <end position="229"/>
    </location>
</feature>
<dbReference type="SMART" id="SM00382">
    <property type="entry name" value="AAA"/>
    <property type="match status" value="1"/>
</dbReference>
<accession>A0A5D4K814</accession>
<reference evidence="5 6" key="1">
    <citation type="submission" date="2019-08" db="EMBL/GenBank/DDBJ databases">
        <title>Bacillus genomes from the desert of Cuatro Cienegas, Coahuila.</title>
        <authorList>
            <person name="Olmedo-Alvarez G."/>
        </authorList>
    </citation>
    <scope>NUCLEOTIDE SEQUENCE [LARGE SCALE GENOMIC DNA]</scope>
    <source>
        <strain evidence="5 6">CH40_1T</strain>
    </source>
</reference>
<evidence type="ECO:0000259" key="4">
    <source>
        <dbReference type="PROSITE" id="PS50893"/>
    </source>
</evidence>
<keyword evidence="1" id="KW-0813">Transport</keyword>
<keyword evidence="2" id="KW-0547">Nucleotide-binding</keyword>
<name>A0A5D4K814_9BACI</name>
<dbReference type="AlphaFoldDB" id="A0A5D4K814"/>
<evidence type="ECO:0000313" key="5">
    <source>
        <dbReference type="EMBL" id="TYR73474.1"/>
    </source>
</evidence>
<dbReference type="Gene3D" id="3.40.50.300">
    <property type="entry name" value="P-loop containing nucleotide triphosphate hydrolases"/>
    <property type="match status" value="1"/>
</dbReference>
<dbReference type="Pfam" id="PF00005">
    <property type="entry name" value="ABC_tran"/>
    <property type="match status" value="1"/>
</dbReference>
<evidence type="ECO:0000313" key="6">
    <source>
        <dbReference type="Proteomes" id="UP000323317"/>
    </source>
</evidence>
<dbReference type="GO" id="GO:0016887">
    <property type="term" value="F:ATP hydrolysis activity"/>
    <property type="evidence" value="ECO:0007669"/>
    <property type="project" value="InterPro"/>
</dbReference>
<dbReference type="RefSeq" id="WP_148948301.1">
    <property type="nucleotide sequence ID" value="NZ_VTEH01000018.1"/>
</dbReference>
<evidence type="ECO:0000256" key="3">
    <source>
        <dbReference type="ARBA" id="ARBA00022840"/>
    </source>
</evidence>
<dbReference type="CDD" id="cd03230">
    <property type="entry name" value="ABC_DR_subfamily_A"/>
    <property type="match status" value="1"/>
</dbReference>